<comment type="caution">
    <text evidence="2">The sequence shown here is derived from an EMBL/GenBank/DDBJ whole genome shotgun (WGS) entry which is preliminary data.</text>
</comment>
<evidence type="ECO:0000313" key="2">
    <source>
        <dbReference type="EMBL" id="KAJ1969307.1"/>
    </source>
</evidence>
<feature type="region of interest" description="Disordered" evidence="1">
    <location>
        <begin position="72"/>
        <end position="110"/>
    </location>
</feature>
<organism evidence="2 3">
    <name type="scientific">Dimargaris verticillata</name>
    <dbReference type="NCBI Taxonomy" id="2761393"/>
    <lineage>
        <taxon>Eukaryota</taxon>
        <taxon>Fungi</taxon>
        <taxon>Fungi incertae sedis</taxon>
        <taxon>Zoopagomycota</taxon>
        <taxon>Kickxellomycotina</taxon>
        <taxon>Dimargaritomycetes</taxon>
        <taxon>Dimargaritales</taxon>
        <taxon>Dimargaritaceae</taxon>
        <taxon>Dimargaris</taxon>
    </lineage>
</organism>
<dbReference type="Proteomes" id="UP001151582">
    <property type="component" value="Unassembled WGS sequence"/>
</dbReference>
<protein>
    <submittedName>
        <fullName evidence="2">Uncharacterized protein</fullName>
    </submittedName>
</protein>
<gene>
    <name evidence="2" type="ORF">H4R34_006179</name>
</gene>
<reference evidence="2" key="1">
    <citation type="submission" date="2022-07" db="EMBL/GenBank/DDBJ databases">
        <title>Phylogenomic reconstructions and comparative analyses of Kickxellomycotina fungi.</title>
        <authorList>
            <person name="Reynolds N.K."/>
            <person name="Stajich J.E."/>
            <person name="Barry K."/>
            <person name="Grigoriev I.V."/>
            <person name="Crous P."/>
            <person name="Smith M.E."/>
        </authorList>
    </citation>
    <scope>NUCLEOTIDE SEQUENCE</scope>
    <source>
        <strain evidence="2">RSA 567</strain>
    </source>
</reference>
<evidence type="ECO:0000256" key="1">
    <source>
        <dbReference type="SAM" id="MobiDB-lite"/>
    </source>
</evidence>
<feature type="non-terminal residue" evidence="2">
    <location>
        <position position="120"/>
    </location>
</feature>
<feature type="non-terminal residue" evidence="2">
    <location>
        <position position="1"/>
    </location>
</feature>
<keyword evidence="3" id="KW-1185">Reference proteome</keyword>
<sequence length="120" mass="13030">IISQQESPNHIAINGGDDVEEFASSPYPDAQRSSPYSMLEGNTSEDTLVNFAATNETPNNIPVAPLLGRIPQPLLPPTSPLTTGPRAENRYAQPPTQPMNSQQGLSPKQRINIILQQARD</sequence>
<accession>A0A9W8AU44</accession>
<evidence type="ECO:0000313" key="3">
    <source>
        <dbReference type="Proteomes" id="UP001151582"/>
    </source>
</evidence>
<dbReference type="EMBL" id="JANBQB010001963">
    <property type="protein sequence ID" value="KAJ1969307.1"/>
    <property type="molecule type" value="Genomic_DNA"/>
</dbReference>
<feature type="region of interest" description="Disordered" evidence="1">
    <location>
        <begin position="1"/>
        <end position="41"/>
    </location>
</feature>
<proteinExistence type="predicted"/>
<dbReference type="AlphaFoldDB" id="A0A9W8AU44"/>
<feature type="compositionally biased region" description="Polar residues" evidence="1">
    <location>
        <begin position="31"/>
        <end position="41"/>
    </location>
</feature>
<name>A0A9W8AU44_9FUNG</name>